<sequence length="339" mass="36595">MSGDLGFGGADAASRLAHSRRAHRTNRRVFGVVCGLLVVLLALSLLSWTTTVQEGGPDTDTVSGRADGTGDEKPGQEHPVEDTPSGQLGLPGRALPERPTGHTALVSNPLYDTGRLSPLPCPVPELDVEDPDSMERFLHLVADCLDDAWTTQFDRAGIPFAPPNRVFWSEPGVSPCRAYPSPAGAFYCRASSAIYIGTSDVVEKWNGSEDSVVYASLLAHEYGHHVQGESGLLEYYHEQRQLEEDDAGRNAWTRRSELQANCLAGAFLGSVRVSYPLDSGDLEALLEDASATADRADGPDEERTHGSADNSVWWTRAGWEEQSAGACNTWDVDDGDLVK</sequence>
<evidence type="ECO:0000256" key="3">
    <source>
        <dbReference type="ARBA" id="ARBA00022989"/>
    </source>
</evidence>
<dbReference type="RefSeq" id="WP_184366570.1">
    <property type="nucleotide sequence ID" value="NZ_BAAAKM010000007.1"/>
</dbReference>
<feature type="compositionally biased region" description="Basic and acidic residues" evidence="5">
    <location>
        <begin position="294"/>
        <end position="306"/>
    </location>
</feature>
<dbReference type="Pfam" id="PF04228">
    <property type="entry name" value="Zn_peptidase"/>
    <property type="match status" value="1"/>
</dbReference>
<feature type="region of interest" description="Disordered" evidence="5">
    <location>
        <begin position="291"/>
        <end position="312"/>
    </location>
</feature>
<comment type="caution">
    <text evidence="7">The sequence shown here is derived from an EMBL/GenBank/DDBJ whole genome shotgun (WGS) entry which is preliminary data.</text>
</comment>
<dbReference type="PANTHER" id="PTHR30168">
    <property type="entry name" value="PUTATIVE MEMBRANE PROTEIN YPFJ"/>
    <property type="match status" value="1"/>
</dbReference>
<dbReference type="EMBL" id="JACHDO010000001">
    <property type="protein sequence ID" value="MBB5493285.1"/>
    <property type="molecule type" value="Genomic_DNA"/>
</dbReference>
<proteinExistence type="predicted"/>
<dbReference type="PANTHER" id="PTHR30168:SF0">
    <property type="entry name" value="INNER MEMBRANE PROTEIN"/>
    <property type="match status" value="1"/>
</dbReference>
<keyword evidence="8" id="KW-1185">Reference proteome</keyword>
<evidence type="ECO:0000256" key="2">
    <source>
        <dbReference type="ARBA" id="ARBA00022692"/>
    </source>
</evidence>
<evidence type="ECO:0000256" key="1">
    <source>
        <dbReference type="ARBA" id="ARBA00004167"/>
    </source>
</evidence>
<evidence type="ECO:0008006" key="9">
    <source>
        <dbReference type="Google" id="ProtNLM"/>
    </source>
</evidence>
<reference evidence="7 8" key="1">
    <citation type="submission" date="2020-08" db="EMBL/GenBank/DDBJ databases">
        <title>Sequencing the genomes of 1000 actinobacteria strains.</title>
        <authorList>
            <person name="Klenk H.-P."/>
        </authorList>
    </citation>
    <scope>NUCLEOTIDE SEQUENCE [LARGE SCALE GENOMIC DNA]</scope>
    <source>
        <strain evidence="7 8">DSM 44598</strain>
    </source>
</reference>
<accession>A0A840WNE7</accession>
<gene>
    <name evidence="7" type="ORF">HNR07_004422</name>
</gene>
<dbReference type="Proteomes" id="UP000579647">
    <property type="component" value="Unassembled WGS sequence"/>
</dbReference>
<evidence type="ECO:0000256" key="4">
    <source>
        <dbReference type="ARBA" id="ARBA00023136"/>
    </source>
</evidence>
<dbReference type="GO" id="GO:0016020">
    <property type="term" value="C:membrane"/>
    <property type="evidence" value="ECO:0007669"/>
    <property type="project" value="UniProtKB-SubCell"/>
</dbReference>
<keyword evidence="2 6" id="KW-0812">Transmembrane</keyword>
<keyword evidence="4 6" id="KW-0472">Membrane</keyword>
<evidence type="ECO:0000256" key="5">
    <source>
        <dbReference type="SAM" id="MobiDB-lite"/>
    </source>
</evidence>
<organism evidence="7 8">
    <name type="scientific">Nocardiopsis metallicus</name>
    <dbReference type="NCBI Taxonomy" id="179819"/>
    <lineage>
        <taxon>Bacteria</taxon>
        <taxon>Bacillati</taxon>
        <taxon>Actinomycetota</taxon>
        <taxon>Actinomycetes</taxon>
        <taxon>Streptosporangiales</taxon>
        <taxon>Nocardiopsidaceae</taxon>
        <taxon>Nocardiopsis</taxon>
    </lineage>
</organism>
<feature type="compositionally biased region" description="Basic and acidic residues" evidence="5">
    <location>
        <begin position="68"/>
        <end position="81"/>
    </location>
</feature>
<feature type="transmembrane region" description="Helical" evidence="6">
    <location>
        <begin position="29"/>
        <end position="48"/>
    </location>
</feature>
<comment type="subcellular location">
    <subcellularLocation>
        <location evidence="1">Membrane</location>
        <topology evidence="1">Single-pass membrane protein</topology>
    </subcellularLocation>
</comment>
<protein>
    <recommendedName>
        <fullName evidence="9">Metalloprotease</fullName>
    </recommendedName>
</protein>
<evidence type="ECO:0000313" key="7">
    <source>
        <dbReference type="EMBL" id="MBB5493285.1"/>
    </source>
</evidence>
<dbReference type="InterPro" id="IPR007343">
    <property type="entry name" value="Uncharacterised_pept_Zn_put"/>
</dbReference>
<evidence type="ECO:0000313" key="8">
    <source>
        <dbReference type="Proteomes" id="UP000579647"/>
    </source>
</evidence>
<name>A0A840WNE7_9ACTN</name>
<evidence type="ECO:0000256" key="6">
    <source>
        <dbReference type="SAM" id="Phobius"/>
    </source>
</evidence>
<keyword evidence="3 6" id="KW-1133">Transmembrane helix</keyword>
<dbReference type="AlphaFoldDB" id="A0A840WNE7"/>
<feature type="region of interest" description="Disordered" evidence="5">
    <location>
        <begin position="52"/>
        <end position="109"/>
    </location>
</feature>